<evidence type="ECO:0000259" key="2">
    <source>
        <dbReference type="Pfam" id="PF01431"/>
    </source>
</evidence>
<dbReference type="AlphaFoldDB" id="A0AA39KPM0"/>
<dbReference type="Gene3D" id="3.40.390.10">
    <property type="entry name" value="Collagenase (Catalytic Domain)"/>
    <property type="match status" value="1"/>
</dbReference>
<dbReference type="EMBL" id="JAQQBR010001831">
    <property type="protein sequence ID" value="KAK0169104.1"/>
    <property type="molecule type" value="Genomic_DNA"/>
</dbReference>
<dbReference type="GO" id="GO:0005886">
    <property type="term" value="C:plasma membrane"/>
    <property type="evidence" value="ECO:0007669"/>
    <property type="project" value="TreeGrafter"/>
</dbReference>
<dbReference type="PROSITE" id="PS51885">
    <property type="entry name" value="NEPRILYSIN"/>
    <property type="match status" value="1"/>
</dbReference>
<feature type="domain" description="Peptidase M13 C-terminal" evidence="2">
    <location>
        <begin position="8"/>
        <end position="218"/>
    </location>
</feature>
<dbReference type="SUPFAM" id="SSF55486">
    <property type="entry name" value="Metalloproteases ('zincins'), catalytic domain"/>
    <property type="match status" value="1"/>
</dbReference>
<dbReference type="PRINTS" id="PR00786">
    <property type="entry name" value="NEPRILYSIN"/>
</dbReference>
<gene>
    <name evidence="3" type="ORF">PV327_002850</name>
</gene>
<accession>A0AA39KPM0</accession>
<dbReference type="Proteomes" id="UP001168972">
    <property type="component" value="Unassembled WGS sequence"/>
</dbReference>
<dbReference type="GO" id="GO:0016485">
    <property type="term" value="P:protein processing"/>
    <property type="evidence" value="ECO:0007669"/>
    <property type="project" value="TreeGrafter"/>
</dbReference>
<comment type="similarity">
    <text evidence="1">Belongs to the peptidase M13 family.</text>
</comment>
<evidence type="ECO:0000313" key="3">
    <source>
        <dbReference type="EMBL" id="KAK0169104.1"/>
    </source>
</evidence>
<evidence type="ECO:0000313" key="4">
    <source>
        <dbReference type="Proteomes" id="UP001168972"/>
    </source>
</evidence>
<dbReference type="InterPro" id="IPR024079">
    <property type="entry name" value="MetalloPept_cat_dom_sf"/>
</dbReference>
<reference evidence="3" key="1">
    <citation type="journal article" date="2023" name="bioRxiv">
        <title>Scaffold-level genome assemblies of two parasitoid biocontrol wasps reveal the parthenogenesis mechanism and an associated novel virus.</title>
        <authorList>
            <person name="Inwood S."/>
            <person name="Skelly J."/>
            <person name="Guhlin J."/>
            <person name="Harrop T."/>
            <person name="Goldson S."/>
            <person name="Dearden P."/>
        </authorList>
    </citation>
    <scope>NUCLEOTIDE SEQUENCE</scope>
    <source>
        <strain evidence="3">Lincoln</strain>
        <tissue evidence="3">Whole body</tissue>
    </source>
</reference>
<dbReference type="GO" id="GO:0004222">
    <property type="term" value="F:metalloendopeptidase activity"/>
    <property type="evidence" value="ECO:0007669"/>
    <property type="project" value="InterPro"/>
</dbReference>
<protein>
    <recommendedName>
        <fullName evidence="2">Peptidase M13 C-terminal domain-containing protein</fullName>
    </recommendedName>
</protein>
<organism evidence="3 4">
    <name type="scientific">Microctonus hyperodae</name>
    <name type="common">Parasitoid wasp</name>
    <dbReference type="NCBI Taxonomy" id="165561"/>
    <lineage>
        <taxon>Eukaryota</taxon>
        <taxon>Metazoa</taxon>
        <taxon>Ecdysozoa</taxon>
        <taxon>Arthropoda</taxon>
        <taxon>Hexapoda</taxon>
        <taxon>Insecta</taxon>
        <taxon>Pterygota</taxon>
        <taxon>Neoptera</taxon>
        <taxon>Endopterygota</taxon>
        <taxon>Hymenoptera</taxon>
        <taxon>Apocrita</taxon>
        <taxon>Ichneumonoidea</taxon>
        <taxon>Braconidae</taxon>
        <taxon>Euphorinae</taxon>
        <taxon>Microctonus</taxon>
    </lineage>
</organism>
<dbReference type="InterPro" id="IPR018497">
    <property type="entry name" value="Peptidase_M13_C"/>
</dbReference>
<dbReference type="PANTHER" id="PTHR11733">
    <property type="entry name" value="ZINC METALLOPROTEASE FAMILY M13 NEPRILYSIN-RELATED"/>
    <property type="match status" value="1"/>
</dbReference>
<evidence type="ECO:0000256" key="1">
    <source>
        <dbReference type="ARBA" id="ARBA00007357"/>
    </source>
</evidence>
<sequence length="244" mass="27920">MMDPTVYNALYDRYGNYIVLPAANFQAPLFTSRVPPSVNYGSVGLTIGHEIGHGFDGDEIKFKLKGNETDISAKMQEMYNAQAECFVKQFNKYFGVTEDPDSDEMSRGRFTRPDNVADSTGLQSVFKAFKKLIETHSVENYKLPGFENYTDDQMFYIAFAGEWCEVMTPKFKKKMEANDDHSPGRWRVIGSVSNSKDFAEAFNCPIGSPMNPEKKCNIWQSSMNEVALQNLNEIKRRRRLENYE</sequence>
<dbReference type="Pfam" id="PF01431">
    <property type="entry name" value="Peptidase_M13"/>
    <property type="match status" value="1"/>
</dbReference>
<proteinExistence type="inferred from homology"/>
<keyword evidence="4" id="KW-1185">Reference proteome</keyword>
<name>A0AA39KPM0_MICHY</name>
<dbReference type="PANTHER" id="PTHR11733:SF167">
    <property type="entry name" value="FI17812P1-RELATED"/>
    <property type="match status" value="1"/>
</dbReference>
<reference evidence="3" key="2">
    <citation type="submission" date="2023-03" db="EMBL/GenBank/DDBJ databases">
        <authorList>
            <person name="Inwood S.N."/>
            <person name="Skelly J.G."/>
            <person name="Guhlin J."/>
            <person name="Harrop T.W.R."/>
            <person name="Goldson S.G."/>
            <person name="Dearden P.K."/>
        </authorList>
    </citation>
    <scope>NUCLEOTIDE SEQUENCE</scope>
    <source>
        <strain evidence="3">Lincoln</strain>
        <tissue evidence="3">Whole body</tissue>
    </source>
</reference>
<comment type="caution">
    <text evidence="3">The sequence shown here is derived from an EMBL/GenBank/DDBJ whole genome shotgun (WGS) entry which is preliminary data.</text>
</comment>
<dbReference type="InterPro" id="IPR000718">
    <property type="entry name" value="Peptidase_M13"/>
</dbReference>